<accession>A0ABT3ZB39</accession>
<dbReference type="SUPFAM" id="SSF54637">
    <property type="entry name" value="Thioesterase/thiol ester dehydrase-isomerase"/>
    <property type="match status" value="2"/>
</dbReference>
<dbReference type="EMBL" id="JAOVZR010000001">
    <property type="protein sequence ID" value="MCY0149006.1"/>
    <property type="molecule type" value="Genomic_DNA"/>
</dbReference>
<dbReference type="InterPro" id="IPR025652">
    <property type="entry name" value="TesB_C"/>
</dbReference>
<keyword evidence="2" id="KW-0378">Hydrolase</keyword>
<dbReference type="InterPro" id="IPR049449">
    <property type="entry name" value="TesB_ACOT8-like_N"/>
</dbReference>
<evidence type="ECO:0000313" key="5">
    <source>
        <dbReference type="EMBL" id="MCY0149006.1"/>
    </source>
</evidence>
<gene>
    <name evidence="5" type="primary">tesB</name>
    <name evidence="5" type="ORF">OEG84_15155</name>
</gene>
<organism evidence="5 6">
    <name type="scientific">Hoeflea algicola</name>
    <dbReference type="NCBI Taxonomy" id="2983763"/>
    <lineage>
        <taxon>Bacteria</taxon>
        <taxon>Pseudomonadati</taxon>
        <taxon>Pseudomonadota</taxon>
        <taxon>Alphaproteobacteria</taxon>
        <taxon>Hyphomicrobiales</taxon>
        <taxon>Rhizobiaceae</taxon>
        <taxon>Hoeflea</taxon>
    </lineage>
</organism>
<comment type="similarity">
    <text evidence="1">Belongs to the C/M/P thioester hydrolase family.</text>
</comment>
<evidence type="ECO:0000256" key="2">
    <source>
        <dbReference type="ARBA" id="ARBA00022801"/>
    </source>
</evidence>
<dbReference type="CDD" id="cd03445">
    <property type="entry name" value="Thioesterase_II_repeat2"/>
    <property type="match status" value="1"/>
</dbReference>
<dbReference type="CDD" id="cd03444">
    <property type="entry name" value="Thioesterase_II_repeat1"/>
    <property type="match status" value="1"/>
</dbReference>
<dbReference type="PANTHER" id="PTHR11066">
    <property type="entry name" value="ACYL-COA THIOESTERASE"/>
    <property type="match status" value="1"/>
</dbReference>
<evidence type="ECO:0000259" key="4">
    <source>
        <dbReference type="Pfam" id="PF13622"/>
    </source>
</evidence>
<name>A0ABT3ZB39_9HYPH</name>
<dbReference type="Proteomes" id="UP001073227">
    <property type="component" value="Unassembled WGS sequence"/>
</dbReference>
<protein>
    <submittedName>
        <fullName evidence="5">Acyl-CoA thioesterase II</fullName>
    </submittedName>
</protein>
<dbReference type="InterPro" id="IPR042171">
    <property type="entry name" value="Acyl-CoA_hotdog"/>
</dbReference>
<dbReference type="Gene3D" id="2.40.160.210">
    <property type="entry name" value="Acyl-CoA thioesterase, double hotdog domain"/>
    <property type="match status" value="1"/>
</dbReference>
<sequence>MSRTTPTAMTQLVASLDLEPLEQDLFRGTSPQVGWQRVFGGQVIGQALVAAQRTVPQDRPVHSLHGYFMRPGDPAAPIIYTVDRMRDGLSFATRQVMAIQHGKAIFSLSASFQKEEEGLEYQAPIPKVTPPEELPGKEEMSAAFLAGAPDHIRSYWERERPIEVRPLSIEHYISDHKLEAEQKVWVRVTGPVPDDHIIQAAILAYLSDMTLLDTALFAHGRSVFDRNLQVASLDHAMWFHRPSKLDDWLLYSMDSPNTNGGRGFTRGSLYQRDGKLIASVAQEGLIRDRS</sequence>
<evidence type="ECO:0000256" key="1">
    <source>
        <dbReference type="ARBA" id="ARBA00006538"/>
    </source>
</evidence>
<keyword evidence="6" id="KW-1185">Reference proteome</keyword>
<dbReference type="Pfam" id="PF13622">
    <property type="entry name" value="4HBT_3"/>
    <property type="match status" value="1"/>
</dbReference>
<comment type="caution">
    <text evidence="5">The sequence shown here is derived from an EMBL/GenBank/DDBJ whole genome shotgun (WGS) entry which is preliminary data.</text>
</comment>
<reference evidence="5" key="1">
    <citation type="submission" date="2022-10" db="EMBL/GenBank/DDBJ databases">
        <title>Hoeflea sp. G2-23, isolated from marine algae.</title>
        <authorList>
            <person name="Kristyanto S."/>
            <person name="Kim J.M."/>
            <person name="Jeon C.O."/>
        </authorList>
    </citation>
    <scope>NUCLEOTIDE SEQUENCE</scope>
    <source>
        <strain evidence="5">G2-23</strain>
    </source>
</reference>
<dbReference type="RefSeq" id="WP_267654522.1">
    <property type="nucleotide sequence ID" value="NZ_JAOVZR010000001.1"/>
</dbReference>
<proteinExistence type="inferred from homology"/>
<dbReference type="PANTHER" id="PTHR11066:SF34">
    <property type="entry name" value="ACYL-COENZYME A THIOESTERASE 8"/>
    <property type="match status" value="1"/>
</dbReference>
<dbReference type="NCBIfam" id="TIGR00189">
    <property type="entry name" value="tesB"/>
    <property type="match status" value="1"/>
</dbReference>
<dbReference type="InterPro" id="IPR003703">
    <property type="entry name" value="Acyl_CoA_thio"/>
</dbReference>
<feature type="domain" description="Acyl-CoA thioesterase-like N-terminal HotDog" evidence="4">
    <location>
        <begin position="34"/>
        <end position="113"/>
    </location>
</feature>
<feature type="domain" description="Acyl-CoA thioesterase 2 C-terminal" evidence="3">
    <location>
        <begin position="158"/>
        <end position="285"/>
    </location>
</feature>
<dbReference type="InterPro" id="IPR029069">
    <property type="entry name" value="HotDog_dom_sf"/>
</dbReference>
<evidence type="ECO:0000259" key="3">
    <source>
        <dbReference type="Pfam" id="PF02551"/>
    </source>
</evidence>
<dbReference type="Pfam" id="PF02551">
    <property type="entry name" value="Acyl_CoA_thio"/>
    <property type="match status" value="1"/>
</dbReference>
<evidence type="ECO:0000313" key="6">
    <source>
        <dbReference type="Proteomes" id="UP001073227"/>
    </source>
</evidence>